<feature type="domain" description="RsdA/BaiN/AoA(So)-like Rossmann fold-like" evidence="1">
    <location>
        <begin position="7"/>
        <end position="364"/>
    </location>
</feature>
<evidence type="ECO:0000259" key="2">
    <source>
        <dbReference type="Pfam" id="PF22780"/>
    </source>
</evidence>
<proteinExistence type="predicted"/>
<name>A0ABX6PX49_9FIRM</name>
<accession>A0ABX6PX49</accession>
<dbReference type="PANTHER" id="PTHR42887">
    <property type="entry name" value="OS12G0638800 PROTEIN"/>
    <property type="match status" value="1"/>
</dbReference>
<sequence length="373" mass="40453">MPKRYTLAVVGGGASGLLGAVRAAELLGGANVVVLEAAARVGKKLLMTGNGRCNLTNMGVNIARYHGDTERAEQILQAFPPKRILAYFQHIGLLCREQTQGRVYPYSLQASTVLNILRARLKDLGAEERCNFAVRTVHRTPNGYVLYSQEKVPVCAQFVMLCTGGTAHTGDETGYPLVKQLGHSITPLKPALAPIWVQETKKVRALKGVRAPAAVVLKCGGKMLHRTEGEVQFTERGLSGICIFELAREARHGDIISLDLVPDYTSSELRKATGGRLEGVLHKALVQNCPFEFCKNFCFTVDRTADFQQAQVTAGGVPLSQVDASCQSLRSPHAWLTGELLNVDGDCGGFNLHWAWSTALCAAEAVYKEAQMS</sequence>
<dbReference type="InterPro" id="IPR057661">
    <property type="entry name" value="RsdA/BaiN/AoA(So)_Rossmann"/>
</dbReference>
<evidence type="ECO:0000259" key="1">
    <source>
        <dbReference type="Pfam" id="PF03486"/>
    </source>
</evidence>
<dbReference type="Gene3D" id="2.40.30.10">
    <property type="entry name" value="Translation factors"/>
    <property type="match status" value="2"/>
</dbReference>
<dbReference type="Gene3D" id="3.50.50.60">
    <property type="entry name" value="FAD/NAD(P)-binding domain"/>
    <property type="match status" value="2"/>
</dbReference>
<keyword evidence="4" id="KW-1185">Reference proteome</keyword>
<dbReference type="EMBL" id="CP046161">
    <property type="protein sequence ID" value="QKO30905.1"/>
    <property type="molecule type" value="Genomic_DNA"/>
</dbReference>
<dbReference type="RefSeq" id="WP_236858892.1">
    <property type="nucleotide sequence ID" value="NZ_CP046161.1"/>
</dbReference>
<dbReference type="SUPFAM" id="SSF51905">
    <property type="entry name" value="FAD/NAD(P)-binding domain"/>
    <property type="match status" value="1"/>
</dbReference>
<dbReference type="InterPro" id="IPR036188">
    <property type="entry name" value="FAD/NAD-bd_sf"/>
</dbReference>
<protein>
    <submittedName>
        <fullName evidence="3">Aminoacetone oxidase family FAD-binding enzyme</fullName>
    </submittedName>
</protein>
<evidence type="ECO:0000313" key="4">
    <source>
        <dbReference type="Proteomes" id="UP000509623"/>
    </source>
</evidence>
<evidence type="ECO:0000313" key="3">
    <source>
        <dbReference type="EMBL" id="QKO30905.1"/>
    </source>
</evidence>
<dbReference type="NCBIfam" id="TIGR00275">
    <property type="entry name" value="aminoacetone oxidase family FAD-binding enzyme"/>
    <property type="match status" value="1"/>
</dbReference>
<feature type="domain" description="RsdA/BaiN/AoA(So)-like insert" evidence="2">
    <location>
        <begin position="189"/>
        <end position="273"/>
    </location>
</feature>
<organism evidence="3 4">
    <name type="scientific">Caproicibacterium lactatifermentans</name>
    <dbReference type="NCBI Taxonomy" id="2666138"/>
    <lineage>
        <taxon>Bacteria</taxon>
        <taxon>Bacillati</taxon>
        <taxon>Bacillota</taxon>
        <taxon>Clostridia</taxon>
        <taxon>Eubacteriales</taxon>
        <taxon>Oscillospiraceae</taxon>
        <taxon>Caproicibacterium</taxon>
    </lineage>
</organism>
<dbReference type="Pfam" id="PF22780">
    <property type="entry name" value="HI0933_like_1st"/>
    <property type="match status" value="1"/>
</dbReference>
<dbReference type="Proteomes" id="UP000509623">
    <property type="component" value="Chromosome"/>
</dbReference>
<dbReference type="InterPro" id="IPR055178">
    <property type="entry name" value="RsdA/BaiN/AoA(So)-like_dom"/>
</dbReference>
<dbReference type="SUPFAM" id="SSF160996">
    <property type="entry name" value="HI0933 insert domain-like"/>
    <property type="match status" value="1"/>
</dbReference>
<gene>
    <name evidence="3" type="ORF">GKP14_07810</name>
</gene>
<dbReference type="Pfam" id="PF03486">
    <property type="entry name" value="HI0933_like"/>
    <property type="match status" value="1"/>
</dbReference>
<dbReference type="InterPro" id="IPR004792">
    <property type="entry name" value="BaiN-like"/>
</dbReference>
<reference evidence="4" key="1">
    <citation type="submission" date="2019-11" db="EMBL/GenBank/DDBJ databases">
        <authorList>
            <person name="Ren C."/>
            <person name="Wang H."/>
            <person name="Xu Y."/>
        </authorList>
    </citation>
    <scope>NUCLEOTIDE SEQUENCE [LARGE SCALE GENOMIC DNA]</scope>
    <source>
        <strain evidence="4">JNU-WLY1368</strain>
    </source>
</reference>
<dbReference type="PANTHER" id="PTHR42887:SF2">
    <property type="entry name" value="OS12G0638800 PROTEIN"/>
    <property type="match status" value="1"/>
</dbReference>